<dbReference type="EMBL" id="JARBDR010000773">
    <property type="protein sequence ID" value="KAJ8307626.1"/>
    <property type="molecule type" value="Genomic_DNA"/>
</dbReference>
<sequence>MKPQHSVGKRFQPLGALHEKPLERSQNSDELRIDCLKKSLSPNKDPKNAKSSANKICLMCSPKKVEGHCKSVSNGNSPSKSKTWAKSKPKGKTSWKQIKSLRNWGKFQMDLIIPKATVCRNYACVHGHLFHPKVTLTFRSVAEKFPW</sequence>
<reference evidence="2 3" key="1">
    <citation type="submission" date="2022-12" db="EMBL/GenBank/DDBJ databases">
        <title>Chromosome-level genome of Tegillarca granosa.</title>
        <authorList>
            <person name="Kim J."/>
        </authorList>
    </citation>
    <scope>NUCLEOTIDE SEQUENCE [LARGE SCALE GENOMIC DNA]</scope>
    <source>
        <strain evidence="2">Teg-2019</strain>
        <tissue evidence="2">Adductor muscle</tissue>
    </source>
</reference>
<feature type="compositionally biased region" description="Polar residues" evidence="1">
    <location>
        <begin position="71"/>
        <end position="82"/>
    </location>
</feature>
<comment type="caution">
    <text evidence="2">The sequence shown here is derived from an EMBL/GenBank/DDBJ whole genome shotgun (WGS) entry which is preliminary data.</text>
</comment>
<name>A0ABQ9EQV5_TEGGR</name>
<evidence type="ECO:0000313" key="3">
    <source>
        <dbReference type="Proteomes" id="UP001217089"/>
    </source>
</evidence>
<feature type="compositionally biased region" description="Basic residues" evidence="1">
    <location>
        <begin position="83"/>
        <end position="93"/>
    </location>
</feature>
<gene>
    <name evidence="2" type="ORF">KUTeg_014817</name>
</gene>
<accession>A0ABQ9EQV5</accession>
<proteinExistence type="predicted"/>
<organism evidence="2 3">
    <name type="scientific">Tegillarca granosa</name>
    <name type="common">Malaysian cockle</name>
    <name type="synonym">Anadara granosa</name>
    <dbReference type="NCBI Taxonomy" id="220873"/>
    <lineage>
        <taxon>Eukaryota</taxon>
        <taxon>Metazoa</taxon>
        <taxon>Spiralia</taxon>
        <taxon>Lophotrochozoa</taxon>
        <taxon>Mollusca</taxon>
        <taxon>Bivalvia</taxon>
        <taxon>Autobranchia</taxon>
        <taxon>Pteriomorphia</taxon>
        <taxon>Arcoida</taxon>
        <taxon>Arcoidea</taxon>
        <taxon>Arcidae</taxon>
        <taxon>Tegillarca</taxon>
    </lineage>
</organism>
<dbReference type="Proteomes" id="UP001217089">
    <property type="component" value="Unassembled WGS sequence"/>
</dbReference>
<feature type="region of interest" description="Disordered" evidence="1">
    <location>
        <begin position="68"/>
        <end position="95"/>
    </location>
</feature>
<feature type="compositionally biased region" description="Basic and acidic residues" evidence="1">
    <location>
        <begin position="17"/>
        <end position="29"/>
    </location>
</feature>
<protein>
    <submittedName>
        <fullName evidence="2">Uncharacterized protein</fullName>
    </submittedName>
</protein>
<evidence type="ECO:0000256" key="1">
    <source>
        <dbReference type="SAM" id="MobiDB-lite"/>
    </source>
</evidence>
<feature type="region of interest" description="Disordered" evidence="1">
    <location>
        <begin position="1"/>
        <end position="29"/>
    </location>
</feature>
<keyword evidence="3" id="KW-1185">Reference proteome</keyword>
<evidence type="ECO:0000313" key="2">
    <source>
        <dbReference type="EMBL" id="KAJ8307626.1"/>
    </source>
</evidence>